<feature type="compositionally biased region" description="Basic and acidic residues" evidence="2">
    <location>
        <begin position="52"/>
        <end position="63"/>
    </location>
</feature>
<dbReference type="GO" id="GO:0006281">
    <property type="term" value="P:DNA repair"/>
    <property type="evidence" value="ECO:0007669"/>
    <property type="project" value="UniProtKB-KW"/>
</dbReference>
<dbReference type="KEGG" id="bfo:118417601"/>
<keyword evidence="1" id="KW-0227">DNA damage</keyword>
<dbReference type="InterPro" id="IPR005135">
    <property type="entry name" value="Endo/exonuclease/phosphatase"/>
</dbReference>
<reference evidence="8" key="2">
    <citation type="submission" date="2025-08" db="UniProtKB">
        <authorList>
            <consortium name="RefSeq"/>
        </authorList>
    </citation>
    <scope>IDENTIFICATION</scope>
    <source>
        <strain evidence="8">S238N-H82</strain>
        <tissue evidence="8">Testes</tissue>
    </source>
</reference>
<dbReference type="Proteomes" id="UP000001554">
    <property type="component" value="Chromosome 6"/>
</dbReference>
<dbReference type="PANTHER" id="PTHR47642:SF8">
    <property type="entry name" value="ATP-DEPENDENT DNA HELICASE"/>
    <property type="match status" value="1"/>
</dbReference>
<dbReference type="GO" id="GO:0006310">
    <property type="term" value="P:DNA recombination"/>
    <property type="evidence" value="ECO:0007669"/>
    <property type="project" value="UniProtKB-KW"/>
</dbReference>
<dbReference type="Gene3D" id="3.40.50.300">
    <property type="entry name" value="P-loop containing nucleotide triphosphate hydrolases"/>
    <property type="match status" value="1"/>
</dbReference>
<evidence type="ECO:0000259" key="5">
    <source>
        <dbReference type="Pfam" id="PF20209"/>
    </source>
</evidence>
<feature type="domain" description="DNA helicase Pif1-like DEAD-box helicase" evidence="4">
    <location>
        <begin position="876"/>
        <end position="1078"/>
    </location>
</feature>
<comment type="similarity">
    <text evidence="1">Belongs to the helicase family.</text>
</comment>
<dbReference type="Pfam" id="PF20209">
    <property type="entry name" value="DUF6570"/>
    <property type="match status" value="1"/>
</dbReference>
<accession>A0A9J7LAN1</accession>
<evidence type="ECO:0000313" key="7">
    <source>
        <dbReference type="Proteomes" id="UP000001554"/>
    </source>
</evidence>
<dbReference type="Pfam" id="PF21530">
    <property type="entry name" value="Pif1_2B_dom"/>
    <property type="match status" value="1"/>
</dbReference>
<gene>
    <name evidence="8" type="primary">LOC118417601</name>
</gene>
<keyword evidence="1" id="KW-0233">DNA recombination</keyword>
<evidence type="ECO:0000256" key="2">
    <source>
        <dbReference type="SAM" id="MobiDB-lite"/>
    </source>
</evidence>
<reference evidence="7" key="1">
    <citation type="journal article" date="2020" name="Nat. Ecol. Evol.">
        <title>Deeply conserved synteny resolves early events in vertebrate evolution.</title>
        <authorList>
            <person name="Simakov O."/>
            <person name="Marletaz F."/>
            <person name="Yue J.X."/>
            <person name="O'Connell B."/>
            <person name="Jenkins J."/>
            <person name="Brandt A."/>
            <person name="Calef R."/>
            <person name="Tung C.H."/>
            <person name="Huang T.K."/>
            <person name="Schmutz J."/>
            <person name="Satoh N."/>
            <person name="Yu J.K."/>
            <person name="Putnam N.H."/>
            <person name="Green R.E."/>
            <person name="Rokhsar D.S."/>
        </authorList>
    </citation>
    <scope>NUCLEOTIDE SEQUENCE [LARGE SCALE GENOMIC DNA]</scope>
    <source>
        <strain evidence="7">S238N-H82</strain>
    </source>
</reference>
<keyword evidence="1" id="KW-0378">Hydrolase</keyword>
<dbReference type="PANTHER" id="PTHR47642">
    <property type="entry name" value="ATP-DEPENDENT DNA HELICASE"/>
    <property type="match status" value="1"/>
</dbReference>
<feature type="compositionally biased region" description="Basic and acidic residues" evidence="2">
    <location>
        <begin position="121"/>
        <end position="136"/>
    </location>
</feature>
<protein>
    <recommendedName>
        <fullName evidence="1">ATP-dependent DNA helicase</fullName>
        <ecNumber evidence="1">5.6.2.3</ecNumber>
    </recommendedName>
</protein>
<feature type="compositionally biased region" description="Basic and acidic residues" evidence="2">
    <location>
        <begin position="802"/>
        <end position="812"/>
    </location>
</feature>
<feature type="compositionally biased region" description="Basic and acidic residues" evidence="2">
    <location>
        <begin position="29"/>
        <end position="40"/>
    </location>
</feature>
<keyword evidence="7" id="KW-1185">Reference proteome</keyword>
<dbReference type="Gene3D" id="3.60.10.10">
    <property type="entry name" value="Endonuclease/exonuclease/phosphatase"/>
    <property type="match status" value="1"/>
</dbReference>
<feature type="compositionally biased region" description="Basic and acidic residues" evidence="2">
    <location>
        <begin position="1"/>
        <end position="17"/>
    </location>
</feature>
<proteinExistence type="inferred from homology"/>
<dbReference type="InterPro" id="IPR046700">
    <property type="entry name" value="DUF6570"/>
</dbReference>
<feature type="domain" description="DNA helicase Pif1-like 2B" evidence="6">
    <location>
        <begin position="1159"/>
        <end position="1188"/>
    </location>
</feature>
<feature type="compositionally biased region" description="Basic and acidic residues" evidence="2">
    <location>
        <begin position="98"/>
        <end position="113"/>
    </location>
</feature>
<evidence type="ECO:0000259" key="6">
    <source>
        <dbReference type="Pfam" id="PF21530"/>
    </source>
</evidence>
<dbReference type="SUPFAM" id="SSF52540">
    <property type="entry name" value="P-loop containing nucleoside triphosphate hydrolases"/>
    <property type="match status" value="2"/>
</dbReference>
<keyword evidence="1" id="KW-0067">ATP-binding</keyword>
<evidence type="ECO:0000256" key="1">
    <source>
        <dbReference type="RuleBase" id="RU363044"/>
    </source>
</evidence>
<dbReference type="InterPro" id="IPR027417">
    <property type="entry name" value="P-loop_NTPase"/>
</dbReference>
<feature type="compositionally biased region" description="Basic and acidic residues" evidence="2">
    <location>
        <begin position="305"/>
        <end position="339"/>
    </location>
</feature>
<dbReference type="OrthoDB" id="10036850at2759"/>
<dbReference type="GO" id="GO:0043139">
    <property type="term" value="F:5'-3' DNA helicase activity"/>
    <property type="evidence" value="ECO:0007669"/>
    <property type="project" value="UniProtKB-EC"/>
</dbReference>
<feature type="region of interest" description="Disordered" evidence="2">
    <location>
        <begin position="303"/>
        <end position="339"/>
    </location>
</feature>
<dbReference type="GO" id="GO:0016787">
    <property type="term" value="F:hydrolase activity"/>
    <property type="evidence" value="ECO:0007669"/>
    <property type="project" value="UniProtKB-KW"/>
</dbReference>
<dbReference type="EC" id="5.6.2.3" evidence="1"/>
<feature type="region of interest" description="Disordered" evidence="2">
    <location>
        <begin position="1"/>
        <end position="172"/>
    </location>
</feature>
<dbReference type="InterPro" id="IPR051055">
    <property type="entry name" value="PIF1_helicase"/>
</dbReference>
<evidence type="ECO:0000313" key="8">
    <source>
        <dbReference type="RefSeq" id="XP_035679091.1"/>
    </source>
</evidence>
<dbReference type="InterPro" id="IPR010285">
    <property type="entry name" value="DNA_helicase_pif1-like_DEAD"/>
</dbReference>
<dbReference type="RefSeq" id="XP_035679091.1">
    <property type="nucleotide sequence ID" value="XM_035823198.1"/>
</dbReference>
<dbReference type="SUPFAM" id="SSF56219">
    <property type="entry name" value="DNase I-like"/>
    <property type="match status" value="1"/>
</dbReference>
<dbReference type="GO" id="GO:0005524">
    <property type="term" value="F:ATP binding"/>
    <property type="evidence" value="ECO:0007669"/>
    <property type="project" value="UniProtKB-KW"/>
</dbReference>
<feature type="domain" description="Endonuclease/exonuclease/phosphatase" evidence="3">
    <location>
        <begin position="1343"/>
        <end position="1535"/>
    </location>
</feature>
<comment type="catalytic activity">
    <reaction evidence="1">
        <text>ATP + H2O = ADP + phosphate + H(+)</text>
        <dbReference type="Rhea" id="RHEA:13065"/>
        <dbReference type="ChEBI" id="CHEBI:15377"/>
        <dbReference type="ChEBI" id="CHEBI:15378"/>
        <dbReference type="ChEBI" id="CHEBI:30616"/>
        <dbReference type="ChEBI" id="CHEBI:43474"/>
        <dbReference type="ChEBI" id="CHEBI:456216"/>
        <dbReference type="EC" id="5.6.2.3"/>
    </reaction>
</comment>
<dbReference type="Pfam" id="PF03372">
    <property type="entry name" value="Exo_endo_phos"/>
    <property type="match status" value="1"/>
</dbReference>
<keyword evidence="1" id="KW-0234">DNA repair</keyword>
<feature type="region of interest" description="Disordered" evidence="2">
    <location>
        <begin position="787"/>
        <end position="812"/>
    </location>
</feature>
<feature type="domain" description="DUF6570" evidence="5">
    <location>
        <begin position="158"/>
        <end position="284"/>
    </location>
</feature>
<organism evidence="7 8">
    <name type="scientific">Branchiostoma floridae</name>
    <name type="common">Florida lancelet</name>
    <name type="synonym">Amphioxus</name>
    <dbReference type="NCBI Taxonomy" id="7739"/>
    <lineage>
        <taxon>Eukaryota</taxon>
        <taxon>Metazoa</taxon>
        <taxon>Chordata</taxon>
        <taxon>Cephalochordata</taxon>
        <taxon>Leptocardii</taxon>
        <taxon>Amphioxiformes</taxon>
        <taxon>Branchiostomatidae</taxon>
        <taxon>Branchiostoma</taxon>
    </lineage>
</organism>
<dbReference type="InterPro" id="IPR036691">
    <property type="entry name" value="Endo/exonu/phosph_ase_sf"/>
</dbReference>
<dbReference type="GeneID" id="118417601"/>
<keyword evidence="1" id="KW-0547">Nucleotide-binding</keyword>
<name>A0A9J7LAN1_BRAFL</name>
<dbReference type="GO" id="GO:0000723">
    <property type="term" value="P:telomere maintenance"/>
    <property type="evidence" value="ECO:0007669"/>
    <property type="project" value="InterPro"/>
</dbReference>
<feature type="compositionally biased region" description="Basic and acidic residues" evidence="2">
    <location>
        <begin position="75"/>
        <end position="86"/>
    </location>
</feature>
<evidence type="ECO:0000259" key="3">
    <source>
        <dbReference type="Pfam" id="PF03372"/>
    </source>
</evidence>
<dbReference type="Pfam" id="PF05970">
    <property type="entry name" value="PIF1"/>
    <property type="match status" value="1"/>
</dbReference>
<dbReference type="InterPro" id="IPR049163">
    <property type="entry name" value="Pif1-like_2B_dom"/>
</dbReference>
<keyword evidence="1" id="KW-0347">Helicase</keyword>
<evidence type="ECO:0000259" key="4">
    <source>
        <dbReference type="Pfam" id="PF05970"/>
    </source>
</evidence>
<comment type="cofactor">
    <cofactor evidence="1">
        <name>Mg(2+)</name>
        <dbReference type="ChEBI" id="CHEBI:18420"/>
    </cofactor>
</comment>
<sequence>MKRHRAQESEETTEKRRASNRVGMKRHRAQESEETTEKRRASNRVGMKRHRAQESEETTEKRRASSRVGMKRHRAQESEETTEKRRASNWVGMKRHRAQESEESTAKRRAADKSHKKRHRAQESEESTAKRRAADKSHKKRHRAQESAATTAKRRAAQGRVPTQSWGNNLELDEVPPQLKDLRPLELRLISQRIPFMKLVGLPRGGQKAIHGSAVNVPTKLQTITSLLPRLPATAEVVPLKLKRRLCYQGHYMYEYIRPKKVVDALVWLKDNNPLYKDITICPDWEREWEGDDPDLWEAMTGRITDNRDREVTSSTREDGPSTANDHHAETALETERGDIDLEEEEDRISFEQTSQLRGLPYDTMLQDERVADGECTYSVAPGEHQKPCPFLTDENKETVMARPDQEELIDVKKKQKEVLSKVRSVMDDKNIPEDISLQNLLQKADVSPDAYEQALKVAKSEKIILQRHPSERNINQYNPKILTTWRANMDLQFILDPYSCIMYITSYMLKSERAMSELLRKVAEESRGEDLKAKLTKVGSAFLNNRELSAQEAAWKQTSLPLHRASRARVFVNTAPKEKRVSMLKPQSVLQDMADEDDNIFCTSLTDRYDSRPDILKDMSLIEFAATYKTGGQDVPDEVFDHIPDVRHSCDDQDATCSGETDEEDDKRYPPVITLLNDMGQMRKRKRHCIVRFHKEKTDGEERYRNLLMLYYPWRHEDVDLKAGFSSFKDHYDSVKDTVHVNEAKFSVHAEVIEEAYENLQRNGPPEDVWDSVAPNVEYQQAEQIAEGTTTQNDLPEENDRDNIDLAPHRNTNDHSELYRRFSTDLNTTSLTSSTYRSMMRSLNAAQMEVVRVHRKWCKDSIYALQHDQPVPQYTLFLSGPGGVGKSHVIKIIHHETIRLLQRLSGHYDPDELSVLITAFTGTAAFNINGMTLHSALGFGGGPKKSNEYKPVGSEKLHNLRLRLGKLKLLIIDECSMLGSDHLYHTHRRLEDICGTCDPDSRFGGVSILAVGDLFQLQPVGQRHVFDLPTDSYAKLHGSLWEENFTMMELTECVRQREDQDFAQLLLRMRTAECTEDDITVLKSRIISKTDPHYPSEVLHVFKTNREVDDHNKDHLQKLSTQHFHIQAIDTKKDIYTGLVDVGSYKTSNDRGLKETVSLAVGARVMVTVNIDVSDGLVNGALGKVVGIDNTQNDVHTVLVTFDSDRVGRQAMADSQYKDSYPGAVPIKRQTLPILTGSKQSVQAQRAQFPLTLAWGCTIHRVQGKTLDRIVVSMDDKSNFMPGQCYVAMSRVKTLNGLYLLGFDPKSIRCNPDVVQEMNRLRQKLSPKVPLPFVTTMSGMQIRLLNIRSYLEHLDDLKLDKSVPQADVLCFVETFLKGQEPIDLVLPEAQSFRADRVGRLGGGVMTVATQAVCPAELAVTASELECTAITVTKSATKVNIVTIYRPPCFPPAIFMDRLQNMLPLLQNPTIILGDFNFDLLKYPDHDILTVMKQFGFKQQVQTPTTDQGSLLDHVYINSNCSAQVNIVDTYYSDHDMVCISLTLDHADDTP</sequence>